<dbReference type="InterPro" id="IPR011047">
    <property type="entry name" value="Quinoprotein_ADH-like_sf"/>
</dbReference>
<name>A0ABT5TTD6_9MICO</name>
<dbReference type="PANTHER" id="PTHR35340:SF5">
    <property type="entry name" value="ASST-DOMAIN-CONTAINING PROTEIN"/>
    <property type="match status" value="1"/>
</dbReference>
<evidence type="ECO:0000313" key="2">
    <source>
        <dbReference type="Proteomes" id="UP001165561"/>
    </source>
</evidence>
<dbReference type="SUPFAM" id="SSF50998">
    <property type="entry name" value="Quinoprotein alcohol dehydrogenase-like"/>
    <property type="match status" value="1"/>
</dbReference>
<evidence type="ECO:0000313" key="1">
    <source>
        <dbReference type="EMBL" id="MDD9205313.1"/>
    </source>
</evidence>
<proteinExistence type="predicted"/>
<gene>
    <name evidence="1" type="ORF">PU560_02385</name>
</gene>
<keyword evidence="2" id="KW-1185">Reference proteome</keyword>
<accession>A0ABT5TTD6</accession>
<feature type="non-terminal residue" evidence="1">
    <location>
        <position position="358"/>
    </location>
</feature>
<dbReference type="EMBL" id="JARACI010000415">
    <property type="protein sequence ID" value="MDD9205313.1"/>
    <property type="molecule type" value="Genomic_DNA"/>
</dbReference>
<protein>
    <submittedName>
        <fullName evidence="1">Arylsulfotransferase family protein</fullName>
    </submittedName>
</protein>
<organism evidence="1 2">
    <name type="scientific">Georgenia halotolerans</name>
    <dbReference type="NCBI Taxonomy" id="3028317"/>
    <lineage>
        <taxon>Bacteria</taxon>
        <taxon>Bacillati</taxon>
        <taxon>Actinomycetota</taxon>
        <taxon>Actinomycetes</taxon>
        <taxon>Micrococcales</taxon>
        <taxon>Bogoriellaceae</taxon>
        <taxon>Georgenia</taxon>
    </lineage>
</organism>
<dbReference type="InterPro" id="IPR039535">
    <property type="entry name" value="ASST-like"/>
</dbReference>
<dbReference type="PANTHER" id="PTHR35340">
    <property type="entry name" value="PQQ ENZYME REPEAT PROTEIN-RELATED"/>
    <property type="match status" value="1"/>
</dbReference>
<sequence length="358" mass="39008">DARDVQVQELDGEPVITWWEGLMGTGYGYGEAVILDAAYEEVARFDMVGGYDADSHEVRLTEDGTALLIGYEPVRMDLSHLGGPADGEVIDNVVQEIDLATGALLYEWHSVGQIALDESYLDIADMGDRYDYFHANSVEVDDDGDLLVSARHTCGVYSLDRETGSTEWRLGGRESDFAMGEGTVFLKQHDARRAADGALTLFDNGGDCGSTTREYSRGIALELDEEAMTAELVREYVHPDEIFSESQANYQELADGTVFFGWGSVERFTLMDDDGQVLLDGVVPEDLIVTSYRAHRVDWTGQPATDPAAVLVEQDSAVHVSWNGATEVASWRVLDGAGGEVAAAPRDGFETVLTVPGE</sequence>
<dbReference type="InterPro" id="IPR053143">
    <property type="entry name" value="Arylsulfate_ST"/>
</dbReference>
<comment type="caution">
    <text evidence="1">The sequence shown here is derived from an EMBL/GenBank/DDBJ whole genome shotgun (WGS) entry which is preliminary data.</text>
</comment>
<dbReference type="Pfam" id="PF14269">
    <property type="entry name" value="Arylsulfotran_2"/>
    <property type="match status" value="1"/>
</dbReference>
<reference evidence="1" key="1">
    <citation type="submission" date="2023-02" db="EMBL/GenBank/DDBJ databases">
        <title>Georgenia sp.10Sc9-8, isolated from a soil sample collected from the Taklamakan desert.</title>
        <authorList>
            <person name="Liu S."/>
        </authorList>
    </citation>
    <scope>NUCLEOTIDE SEQUENCE</scope>
    <source>
        <strain evidence="1">10Sc9-8</strain>
    </source>
</reference>
<feature type="non-terminal residue" evidence="1">
    <location>
        <position position="1"/>
    </location>
</feature>
<dbReference type="Proteomes" id="UP001165561">
    <property type="component" value="Unassembled WGS sequence"/>
</dbReference>